<evidence type="ECO:0000313" key="2">
    <source>
        <dbReference type="Proteomes" id="UP000243374"/>
    </source>
</evidence>
<dbReference type="NCBIfam" id="TIGR02122">
    <property type="entry name" value="TRAP_TAXI"/>
    <property type="match status" value="1"/>
</dbReference>
<dbReference type="PANTHER" id="PTHR42941:SF1">
    <property type="entry name" value="SLL1037 PROTEIN"/>
    <property type="match status" value="1"/>
</dbReference>
<evidence type="ECO:0008006" key="3">
    <source>
        <dbReference type="Google" id="ProtNLM"/>
    </source>
</evidence>
<gene>
    <name evidence="1" type="ORF">SAMN04487865_10884</name>
</gene>
<dbReference type="PANTHER" id="PTHR42941">
    <property type="entry name" value="SLL1037 PROTEIN"/>
    <property type="match status" value="1"/>
</dbReference>
<dbReference type="Proteomes" id="UP000243374">
    <property type="component" value="Unassembled WGS sequence"/>
</dbReference>
<sequence length="329" mass="36537">MKNITCLISIIALFVVCGCEHKNYLYRTGVSINSASMKELSTALEHEPLKYVGTNGSAASLRLLQKGLLDFAVVRNDILNKSNEDQIKAGVKPVYAAVANVVDETCYLIARKDSDITNIFDLKGKKVAIGRKEHGTIHVAGNIFNAHGFKSSLITPVYAPFEESSEMLISGEIDALFCVDIFPSPNIKALSEKLPIKLITLDEDAIKPLLSYKRGYFLRQIPKGTFKGQDSEVTAIKVNSVLMTHQNVPDSVIKNLILELAKHNLSKQDTSSESKHPNQQLKKQLAQMCKKNYYLKYHPAAAKLYDEYGIEVETFQKNVSLNTTLIGQD</sequence>
<reference evidence="1 2" key="1">
    <citation type="submission" date="2016-10" db="EMBL/GenBank/DDBJ databases">
        <authorList>
            <person name="Varghese N."/>
            <person name="Submissions S."/>
        </authorList>
    </citation>
    <scope>NUCLEOTIDE SEQUENCE [LARGE SCALE GENOMIC DNA]</scope>
    <source>
        <strain evidence="1 2">22B</strain>
    </source>
</reference>
<keyword evidence="2" id="KW-1185">Reference proteome</keyword>
<dbReference type="SUPFAM" id="SSF53850">
    <property type="entry name" value="Periplasmic binding protein-like II"/>
    <property type="match status" value="1"/>
</dbReference>
<dbReference type="Pfam" id="PF16868">
    <property type="entry name" value="NMT1_3"/>
    <property type="match status" value="1"/>
</dbReference>
<dbReference type="EMBL" id="FOSF01000088">
    <property type="protein sequence ID" value="SFK48751.1"/>
    <property type="molecule type" value="Genomic_DNA"/>
</dbReference>
<protein>
    <recommendedName>
        <fullName evidence="3">TRAP transporter solute receptor, TAXI family</fullName>
    </recommendedName>
</protein>
<dbReference type="OrthoDB" id="9776669at2"/>
<dbReference type="Gene3D" id="3.40.190.10">
    <property type="entry name" value="Periplasmic binding protein-like II"/>
    <property type="match status" value="2"/>
</dbReference>
<dbReference type="PROSITE" id="PS51257">
    <property type="entry name" value="PROKAR_LIPOPROTEIN"/>
    <property type="match status" value="1"/>
</dbReference>
<accession>A0A662ZER9</accession>
<proteinExistence type="predicted"/>
<evidence type="ECO:0000313" key="1">
    <source>
        <dbReference type="EMBL" id="SFK48751.1"/>
    </source>
</evidence>
<dbReference type="RefSeq" id="WP_074841785.1">
    <property type="nucleotide sequence ID" value="NZ_CP047056.1"/>
</dbReference>
<dbReference type="AlphaFoldDB" id="A0A662ZER9"/>
<dbReference type="InterPro" id="IPR011852">
    <property type="entry name" value="TRAP_TAXI"/>
</dbReference>
<organism evidence="1 2">
    <name type="scientific">Succinivibrio dextrinosolvens</name>
    <dbReference type="NCBI Taxonomy" id="83771"/>
    <lineage>
        <taxon>Bacteria</taxon>
        <taxon>Pseudomonadati</taxon>
        <taxon>Pseudomonadota</taxon>
        <taxon>Gammaproteobacteria</taxon>
        <taxon>Aeromonadales</taxon>
        <taxon>Succinivibrionaceae</taxon>
        <taxon>Succinivibrio</taxon>
    </lineage>
</organism>
<name>A0A662ZER9_9GAMM</name>